<dbReference type="Pfam" id="PF02517">
    <property type="entry name" value="Rce1-like"/>
    <property type="match status" value="1"/>
</dbReference>
<gene>
    <name evidence="3" type="ORF">ABRP34_19230</name>
</gene>
<keyword evidence="1" id="KW-0472">Membrane</keyword>
<feature type="transmembrane region" description="Helical" evidence="1">
    <location>
        <begin position="12"/>
        <end position="35"/>
    </location>
</feature>
<feature type="transmembrane region" description="Helical" evidence="1">
    <location>
        <begin position="151"/>
        <end position="173"/>
    </location>
</feature>
<feature type="domain" description="CAAX prenyl protease 2/Lysostaphin resistance protein A-like" evidence="2">
    <location>
        <begin position="125"/>
        <end position="209"/>
    </location>
</feature>
<proteinExistence type="predicted"/>
<organism evidence="3">
    <name type="scientific">Arthrobacter sp. K5</name>
    <dbReference type="NCBI Taxonomy" id="2839623"/>
    <lineage>
        <taxon>Bacteria</taxon>
        <taxon>Bacillati</taxon>
        <taxon>Actinomycetota</taxon>
        <taxon>Actinomycetes</taxon>
        <taxon>Micrococcales</taxon>
        <taxon>Micrococcaceae</taxon>
        <taxon>Arthrobacter</taxon>
    </lineage>
</organism>
<evidence type="ECO:0000313" key="3">
    <source>
        <dbReference type="EMBL" id="XCH10913.1"/>
    </source>
</evidence>
<sequence>MGRSMGWLKHHRLLAFFIVAYAISWASWPFFAAGLLPRMEFLPVGPLAAAVVVMALTEGRPGFRAWGRRLIRWRVGWIWYAVALLLPAALVLVTGLVTMALGAAAPGLERLTWSGLLTVFAVRLVNPMDGPLGEEPGFRGYALPLLQASRLPLLSAAILGVLVALWHLPLILFGGLSPIGLPTTFAITFLYVWLFNRTGGSVLLTLLFHNSQGTFTVGSFGFSTAAAGRAELIYFLVVVLAVLATVVLDRQAWRKAPHSATAVGRFPLGMRPK</sequence>
<dbReference type="GO" id="GO:0080120">
    <property type="term" value="P:CAAX-box protein maturation"/>
    <property type="evidence" value="ECO:0007669"/>
    <property type="project" value="UniProtKB-ARBA"/>
</dbReference>
<keyword evidence="1" id="KW-0812">Transmembrane</keyword>
<feature type="transmembrane region" description="Helical" evidence="1">
    <location>
        <begin position="77"/>
        <end position="105"/>
    </location>
</feature>
<feature type="transmembrane region" description="Helical" evidence="1">
    <location>
        <begin position="232"/>
        <end position="248"/>
    </location>
</feature>
<reference evidence="3" key="1">
    <citation type="submission" date="2024-06" db="EMBL/GenBank/DDBJ databases">
        <title>Biodegradation of dimethachlon by Arthrobacter sp. K5: mechanistic insights and ecological implications.</title>
        <authorList>
            <person name="Hu S."/>
            <person name="Lu P."/>
        </authorList>
    </citation>
    <scope>NUCLEOTIDE SEQUENCE</scope>
    <source>
        <strain evidence="3">K5</strain>
    </source>
</reference>
<feature type="transmembrane region" description="Helical" evidence="1">
    <location>
        <begin position="41"/>
        <end position="57"/>
    </location>
</feature>
<dbReference type="AlphaFoldDB" id="A0AAU8EQ11"/>
<name>A0AAU8EQ11_9MICC</name>
<dbReference type="GO" id="GO:0004175">
    <property type="term" value="F:endopeptidase activity"/>
    <property type="evidence" value="ECO:0007669"/>
    <property type="project" value="UniProtKB-ARBA"/>
</dbReference>
<protein>
    <submittedName>
        <fullName evidence="3">CPBP family intramembrane glutamic endopeptidase</fullName>
        <ecNumber evidence="3">3.4.-.-</ecNumber>
    </submittedName>
</protein>
<evidence type="ECO:0000256" key="1">
    <source>
        <dbReference type="SAM" id="Phobius"/>
    </source>
</evidence>
<keyword evidence="1" id="KW-1133">Transmembrane helix</keyword>
<dbReference type="EC" id="3.4.-.-" evidence="3"/>
<keyword evidence="3" id="KW-0378">Hydrolase</keyword>
<dbReference type="InterPro" id="IPR003675">
    <property type="entry name" value="Rce1/LyrA-like_dom"/>
</dbReference>
<accession>A0AAU8EQ11</accession>
<dbReference type="EMBL" id="CP159279">
    <property type="protein sequence ID" value="XCH10913.1"/>
    <property type="molecule type" value="Genomic_DNA"/>
</dbReference>
<dbReference type="RefSeq" id="WP_353711377.1">
    <property type="nucleotide sequence ID" value="NZ_CP159279.1"/>
</dbReference>
<evidence type="ECO:0000259" key="2">
    <source>
        <dbReference type="Pfam" id="PF02517"/>
    </source>
</evidence>